<comment type="caution">
    <text evidence="1">The sequence shown here is derived from an EMBL/GenBank/DDBJ whole genome shotgun (WGS) entry which is preliminary data.</text>
</comment>
<gene>
    <name evidence="1" type="ORF">ACFSKL_16265</name>
</gene>
<evidence type="ECO:0000313" key="1">
    <source>
        <dbReference type="EMBL" id="MFD2036360.1"/>
    </source>
</evidence>
<dbReference type="RefSeq" id="WP_376887385.1">
    <property type="nucleotide sequence ID" value="NZ_JBHUHR010000039.1"/>
</dbReference>
<accession>A0ABW4VU23</accession>
<sequence length="42" mass="4617">MAGSPVFLPSYIVAGISTHHRTVQKQISNAITSFKKLKENNC</sequence>
<dbReference type="Proteomes" id="UP001597361">
    <property type="component" value="Unassembled WGS sequence"/>
</dbReference>
<name>A0ABW4VU23_9BACT</name>
<evidence type="ECO:0000313" key="2">
    <source>
        <dbReference type="Proteomes" id="UP001597361"/>
    </source>
</evidence>
<protein>
    <submittedName>
        <fullName evidence="1">Uncharacterized protein</fullName>
    </submittedName>
</protein>
<dbReference type="EMBL" id="JBHUHR010000039">
    <property type="protein sequence ID" value="MFD2036360.1"/>
    <property type="molecule type" value="Genomic_DNA"/>
</dbReference>
<proteinExistence type="predicted"/>
<keyword evidence="2" id="KW-1185">Reference proteome</keyword>
<organism evidence="1 2">
    <name type="scientific">Belliella marina</name>
    <dbReference type="NCBI Taxonomy" id="1644146"/>
    <lineage>
        <taxon>Bacteria</taxon>
        <taxon>Pseudomonadati</taxon>
        <taxon>Bacteroidota</taxon>
        <taxon>Cytophagia</taxon>
        <taxon>Cytophagales</taxon>
        <taxon>Cyclobacteriaceae</taxon>
        <taxon>Belliella</taxon>
    </lineage>
</organism>
<reference evidence="2" key="1">
    <citation type="journal article" date="2019" name="Int. J. Syst. Evol. Microbiol.">
        <title>The Global Catalogue of Microorganisms (GCM) 10K type strain sequencing project: providing services to taxonomists for standard genome sequencing and annotation.</title>
        <authorList>
            <consortium name="The Broad Institute Genomics Platform"/>
            <consortium name="The Broad Institute Genome Sequencing Center for Infectious Disease"/>
            <person name="Wu L."/>
            <person name="Ma J."/>
        </authorList>
    </citation>
    <scope>NUCLEOTIDE SEQUENCE [LARGE SCALE GENOMIC DNA]</scope>
    <source>
        <strain evidence="2">CGMCC 1.15180</strain>
    </source>
</reference>